<sequence>MTSPLLEKLQTRHGLPLLDADGYDLFVHGHETVVLFFANDPLMFPESHDLAVILPELLKAFAGRLHGALIDKSIERELQARLRFTSWPSLVFLRGGEYLGVITGIKDWAEYGQEFARILAAEPGQPPGFDLGKVCGVGHA</sequence>
<dbReference type="OrthoDB" id="6560050at2"/>
<dbReference type="Gene3D" id="3.40.30.10">
    <property type="entry name" value="Glutaredoxin"/>
    <property type="match status" value="1"/>
</dbReference>
<comment type="similarity">
    <text evidence="1 2">Belongs to the HupG/HyaE family.</text>
</comment>
<proteinExistence type="inferred from homology"/>
<evidence type="ECO:0000256" key="1">
    <source>
        <dbReference type="ARBA" id="ARBA00009004"/>
    </source>
</evidence>
<reference evidence="3 4" key="1">
    <citation type="journal article" date="2015" name="Environ. Microbiol.">
        <title>Methane oxidation coupled to nitrate reduction under hypoxia by the Gammaproteobacterium Methylomonas denitrificans, sp. nov. type strain FJG1.</title>
        <authorList>
            <person name="Kits K.D."/>
            <person name="Klotz M.G."/>
            <person name="Stein L.Y."/>
        </authorList>
    </citation>
    <scope>NUCLEOTIDE SEQUENCE [LARGE SCALE GENOMIC DNA]</scope>
    <source>
        <strain evidence="3 4">FJG1</strain>
    </source>
</reference>
<evidence type="ECO:0000313" key="3">
    <source>
        <dbReference type="EMBL" id="AMK76169.1"/>
    </source>
</evidence>
<protein>
    <recommendedName>
        <fullName evidence="2">Hydrogenase expression/formation protein</fullName>
    </recommendedName>
</protein>
<dbReference type="PIRSF" id="PIRSF038934">
    <property type="entry name" value="HyaE_HupG"/>
    <property type="match status" value="1"/>
</dbReference>
<dbReference type="InterPro" id="IPR036249">
    <property type="entry name" value="Thioredoxin-like_sf"/>
</dbReference>
<dbReference type="SUPFAM" id="SSF52833">
    <property type="entry name" value="Thioredoxin-like"/>
    <property type="match status" value="1"/>
</dbReference>
<dbReference type="InterPro" id="IPR010893">
    <property type="entry name" value="NiFe-hyd_mat_HyaE"/>
</dbReference>
<dbReference type="CDD" id="cd02965">
    <property type="entry name" value="HyaE"/>
    <property type="match status" value="1"/>
</dbReference>
<dbReference type="RefSeq" id="WP_036274782.1">
    <property type="nucleotide sequence ID" value="NZ_CP014476.1"/>
</dbReference>
<dbReference type="STRING" id="1538553.JT25_006635"/>
<gene>
    <name evidence="3" type="ORF">JT25_006635</name>
</gene>
<accession>A0A126T265</accession>
<dbReference type="Proteomes" id="UP000030512">
    <property type="component" value="Chromosome"/>
</dbReference>
<evidence type="ECO:0000256" key="2">
    <source>
        <dbReference type="PIRNR" id="PIRNR038934"/>
    </source>
</evidence>
<name>A0A126T265_9GAMM</name>
<organism evidence="3 4">
    <name type="scientific">Methylomonas denitrificans</name>
    <dbReference type="NCBI Taxonomy" id="1538553"/>
    <lineage>
        <taxon>Bacteria</taxon>
        <taxon>Pseudomonadati</taxon>
        <taxon>Pseudomonadota</taxon>
        <taxon>Gammaproteobacteria</taxon>
        <taxon>Methylococcales</taxon>
        <taxon>Methylococcaceae</taxon>
        <taxon>Methylomonas</taxon>
    </lineage>
</organism>
<dbReference type="EMBL" id="CP014476">
    <property type="protein sequence ID" value="AMK76169.1"/>
    <property type="molecule type" value="Genomic_DNA"/>
</dbReference>
<dbReference type="Pfam" id="PF07449">
    <property type="entry name" value="HyaE"/>
    <property type="match status" value="1"/>
</dbReference>
<keyword evidence="4" id="KW-1185">Reference proteome</keyword>
<evidence type="ECO:0000313" key="4">
    <source>
        <dbReference type="Proteomes" id="UP000030512"/>
    </source>
</evidence>
<dbReference type="KEGG" id="mdn:JT25_006635"/>
<dbReference type="AlphaFoldDB" id="A0A126T265"/>